<dbReference type="Proteomes" id="UP000008141">
    <property type="component" value="Unassembled WGS sequence"/>
</dbReference>
<protein>
    <recommendedName>
        <fullName evidence="4">Ketosynthase family 3 (KS3) domain-containing protein</fullName>
    </recommendedName>
</protein>
<dbReference type="InterPro" id="IPR014030">
    <property type="entry name" value="Ketoacyl_synth_N"/>
</dbReference>
<name>E1ZQT9_CHLVA</name>
<dbReference type="EMBL" id="GL433860">
    <property type="protein sequence ID" value="EFN51779.1"/>
    <property type="molecule type" value="Genomic_DNA"/>
</dbReference>
<dbReference type="RefSeq" id="XP_005843881.1">
    <property type="nucleotide sequence ID" value="XM_005843819.1"/>
</dbReference>
<dbReference type="SUPFAM" id="SSF53901">
    <property type="entry name" value="Thiolase-like"/>
    <property type="match status" value="2"/>
</dbReference>
<dbReference type="OrthoDB" id="515223at2759"/>
<dbReference type="GeneID" id="17351311"/>
<dbReference type="STRING" id="554065.E1ZQT9"/>
<dbReference type="Pfam" id="PF02801">
    <property type="entry name" value="Ketoacyl-synt_C"/>
    <property type="match status" value="1"/>
</dbReference>
<dbReference type="GO" id="GO:0006633">
    <property type="term" value="P:fatty acid biosynthetic process"/>
    <property type="evidence" value="ECO:0007669"/>
    <property type="project" value="TreeGrafter"/>
</dbReference>
<dbReference type="Gene3D" id="3.40.47.10">
    <property type="match status" value="1"/>
</dbReference>
<keyword evidence="1" id="KW-0596">Phosphopantetheine</keyword>
<dbReference type="OMA" id="RICCHAP"/>
<dbReference type="GO" id="GO:0004312">
    <property type="term" value="F:fatty acid synthase activity"/>
    <property type="evidence" value="ECO:0007669"/>
    <property type="project" value="TreeGrafter"/>
</dbReference>
<dbReference type="CDD" id="cd00833">
    <property type="entry name" value="PKS"/>
    <property type="match status" value="1"/>
</dbReference>
<evidence type="ECO:0000256" key="2">
    <source>
        <dbReference type="ARBA" id="ARBA00022553"/>
    </source>
</evidence>
<evidence type="ECO:0000313" key="5">
    <source>
        <dbReference type="EMBL" id="EFN51779.1"/>
    </source>
</evidence>
<evidence type="ECO:0000256" key="3">
    <source>
        <dbReference type="RuleBase" id="RU003694"/>
    </source>
</evidence>
<dbReference type="InterPro" id="IPR014031">
    <property type="entry name" value="Ketoacyl_synth_C"/>
</dbReference>
<dbReference type="InterPro" id="IPR016039">
    <property type="entry name" value="Thiolase-like"/>
</dbReference>
<dbReference type="InterPro" id="IPR050091">
    <property type="entry name" value="PKS_NRPS_Biosynth_Enz"/>
</dbReference>
<proteinExistence type="inferred from homology"/>
<keyword evidence="6" id="KW-1185">Reference proteome</keyword>
<gene>
    <name evidence="5" type="ORF">CHLNCDRAFT_27629</name>
</gene>
<dbReference type="PANTHER" id="PTHR43775:SF37">
    <property type="entry name" value="SI:DKEY-61P9.11"/>
    <property type="match status" value="1"/>
</dbReference>
<dbReference type="PROSITE" id="PS52004">
    <property type="entry name" value="KS3_2"/>
    <property type="match status" value="1"/>
</dbReference>
<dbReference type="AlphaFoldDB" id="E1ZQT9"/>
<dbReference type="KEGG" id="cvr:CHLNCDRAFT_27629"/>
<dbReference type="SMART" id="SM00825">
    <property type="entry name" value="PKS_KS"/>
    <property type="match status" value="1"/>
</dbReference>
<accession>E1ZQT9</accession>
<keyword evidence="3" id="KW-0808">Transferase</keyword>
<dbReference type="Pfam" id="PF00109">
    <property type="entry name" value="ketoacyl-synt"/>
    <property type="match status" value="1"/>
</dbReference>
<evidence type="ECO:0000256" key="1">
    <source>
        <dbReference type="ARBA" id="ARBA00022450"/>
    </source>
</evidence>
<organism evidence="6">
    <name type="scientific">Chlorella variabilis</name>
    <name type="common">Green alga</name>
    <dbReference type="NCBI Taxonomy" id="554065"/>
    <lineage>
        <taxon>Eukaryota</taxon>
        <taxon>Viridiplantae</taxon>
        <taxon>Chlorophyta</taxon>
        <taxon>core chlorophytes</taxon>
        <taxon>Trebouxiophyceae</taxon>
        <taxon>Chlorellales</taxon>
        <taxon>Chlorellaceae</taxon>
        <taxon>Chlorella clade</taxon>
        <taxon>Chlorella</taxon>
    </lineage>
</organism>
<dbReference type="InterPro" id="IPR020841">
    <property type="entry name" value="PKS_Beta-ketoAc_synthase_dom"/>
</dbReference>
<feature type="domain" description="Ketosynthase family 3 (KS3)" evidence="4">
    <location>
        <begin position="1"/>
        <end position="258"/>
    </location>
</feature>
<dbReference type="InParanoid" id="E1ZQT9"/>
<dbReference type="eggNOG" id="KOG1202">
    <property type="taxonomic scope" value="Eukaryota"/>
</dbReference>
<evidence type="ECO:0000259" key="4">
    <source>
        <dbReference type="PROSITE" id="PS52004"/>
    </source>
</evidence>
<reference evidence="5 6" key="1">
    <citation type="journal article" date="2010" name="Plant Cell">
        <title>The Chlorella variabilis NC64A genome reveals adaptation to photosymbiosis, coevolution with viruses, and cryptic sex.</title>
        <authorList>
            <person name="Blanc G."/>
            <person name="Duncan G."/>
            <person name="Agarkova I."/>
            <person name="Borodovsky M."/>
            <person name="Gurnon J."/>
            <person name="Kuo A."/>
            <person name="Lindquist E."/>
            <person name="Lucas S."/>
            <person name="Pangilinan J."/>
            <person name="Polle J."/>
            <person name="Salamov A."/>
            <person name="Terry A."/>
            <person name="Yamada T."/>
            <person name="Dunigan D.D."/>
            <person name="Grigoriev I.V."/>
            <person name="Claverie J.M."/>
            <person name="Van Etten J.L."/>
        </authorList>
    </citation>
    <scope>NUCLEOTIDE SEQUENCE [LARGE SCALE GENOMIC DNA]</scope>
    <source>
        <strain evidence="5 6">NC64A</strain>
    </source>
</reference>
<comment type="similarity">
    <text evidence="3">Belongs to the thiolase-like superfamily. Beta-ketoacyl-ACP synthases family.</text>
</comment>
<evidence type="ECO:0000313" key="6">
    <source>
        <dbReference type="Proteomes" id="UP000008141"/>
    </source>
</evidence>
<keyword evidence="2" id="KW-0597">Phosphoprotein</keyword>
<sequence>MDPQQRLLLEVCFHQVVRGLDTRSRNSAPESAVYVGIQQMEYGNLARPYLHTIGPYSATGGSFSVAAGRLSFVYGFKGPAVSIDTACSSALVATHHGMAQLRSLPQWAVLAAGINLMLSEATTAAAQSAGMLTQDGRCKTLDAGADGYARAEACTALMLADGADLSNHIEAAYLQATFINQDGRSSSLTAPNGPSQQAVIRGTLQAASLQPRDIVALEMHGTGPSPSLAFNLLQLRAVSKEAGLRICCHAPACGMLSA</sequence>
<dbReference type="PANTHER" id="PTHR43775">
    <property type="entry name" value="FATTY ACID SYNTHASE"/>
    <property type="match status" value="1"/>
</dbReference>